<dbReference type="AlphaFoldDB" id="A0A133V3Q3"/>
<dbReference type="Proteomes" id="UP000070344">
    <property type="component" value="Unassembled WGS sequence"/>
</dbReference>
<evidence type="ECO:0000313" key="3">
    <source>
        <dbReference type="Proteomes" id="UP000070344"/>
    </source>
</evidence>
<keyword evidence="3" id="KW-1185">Reference proteome</keyword>
<protein>
    <recommendedName>
        <fullName evidence="1">PIN domain-containing protein</fullName>
    </recommendedName>
</protein>
<evidence type="ECO:0000259" key="1">
    <source>
        <dbReference type="Pfam" id="PF10130"/>
    </source>
</evidence>
<organism evidence="2 3">
    <name type="scientific">candidate division MSBL1 archaeon SCGC-AAA259O05</name>
    <dbReference type="NCBI Taxonomy" id="1698271"/>
    <lineage>
        <taxon>Archaea</taxon>
        <taxon>Methanobacteriati</taxon>
        <taxon>Methanobacteriota</taxon>
        <taxon>candidate division MSBL1</taxon>
    </lineage>
</organism>
<dbReference type="SUPFAM" id="SSF88723">
    <property type="entry name" value="PIN domain-like"/>
    <property type="match status" value="1"/>
</dbReference>
<accession>A0A133V3Q3</accession>
<reference evidence="2 3" key="1">
    <citation type="journal article" date="2016" name="Sci. Rep.">
        <title>Metabolic traits of an uncultured archaeal lineage -MSBL1- from brine pools of the Red Sea.</title>
        <authorList>
            <person name="Mwirichia R."/>
            <person name="Alam I."/>
            <person name="Rashid M."/>
            <person name="Vinu M."/>
            <person name="Ba-Alawi W."/>
            <person name="Anthony Kamau A."/>
            <person name="Kamanda Ngugi D."/>
            <person name="Goker M."/>
            <person name="Klenk H.P."/>
            <person name="Bajic V."/>
            <person name="Stingl U."/>
        </authorList>
    </citation>
    <scope>NUCLEOTIDE SEQUENCE [LARGE SCALE GENOMIC DNA]</scope>
    <source>
        <strain evidence="2">SCGC-AAA259O05</strain>
    </source>
</reference>
<feature type="domain" description="PIN" evidence="1">
    <location>
        <begin position="3"/>
        <end position="57"/>
    </location>
</feature>
<dbReference type="EMBL" id="LHXV01000028">
    <property type="protein sequence ID" value="KXB01074.1"/>
    <property type="molecule type" value="Genomic_DNA"/>
</dbReference>
<proteinExistence type="predicted"/>
<evidence type="ECO:0000313" key="2">
    <source>
        <dbReference type="EMBL" id="KXB01074.1"/>
    </source>
</evidence>
<sequence length="61" mass="7105">MPKPEFKEQITKAEKTIGEIDPDDVPFLALALHLDADIWSDDKHFQKQEKVNVWKTTQLVK</sequence>
<dbReference type="InterPro" id="IPR002716">
    <property type="entry name" value="PIN_dom"/>
</dbReference>
<comment type="caution">
    <text evidence="2">The sequence shown here is derived from an EMBL/GenBank/DDBJ whole genome shotgun (WGS) entry which is preliminary data.</text>
</comment>
<gene>
    <name evidence="2" type="ORF">AKJ41_02850</name>
</gene>
<name>A0A133V3Q3_9EURY</name>
<dbReference type="Pfam" id="PF10130">
    <property type="entry name" value="PIN_2"/>
    <property type="match status" value="1"/>
</dbReference>
<dbReference type="InterPro" id="IPR029060">
    <property type="entry name" value="PIN-like_dom_sf"/>
</dbReference>